<comment type="catalytic activity">
    <reaction evidence="5">
        <text>a 3-demethylubiquinol + S-adenosyl-L-methionine = a ubiquinol + S-adenosyl-L-homocysteine + H(+)</text>
        <dbReference type="Rhea" id="RHEA:44380"/>
        <dbReference type="Rhea" id="RHEA-COMP:9566"/>
        <dbReference type="Rhea" id="RHEA-COMP:10914"/>
        <dbReference type="ChEBI" id="CHEBI:15378"/>
        <dbReference type="ChEBI" id="CHEBI:17976"/>
        <dbReference type="ChEBI" id="CHEBI:57856"/>
        <dbReference type="ChEBI" id="CHEBI:59789"/>
        <dbReference type="ChEBI" id="CHEBI:84422"/>
        <dbReference type="EC" id="2.1.1.64"/>
    </reaction>
</comment>
<keyword evidence="8" id="KW-1185">Reference proteome</keyword>
<comment type="function">
    <text evidence="5">O-methyltransferase required for two non-consecutive steps during ubiquinone biosynthesis. Catalyzes the 2 O-methylation of 3,4-dihydroxy-5-(all-trans-polyprenyl)benzoic acid into 4-hydroxy-3-methoxy-5-(all-trans-polyprenyl)benzoic acid. Also catalyzes the last step of ubiquinone biosynthesis by mediating methylation of 3-demethylubiquinone into ubiquinone. Also able to mediate the methylation of 3-demethylubiquinol into ubiquinol.</text>
</comment>
<feature type="binding site" evidence="5">
    <location>
        <position position="146"/>
    </location>
    <ligand>
        <name>S-adenosyl-L-methionine</name>
        <dbReference type="ChEBI" id="CHEBI:59789"/>
    </ligand>
</feature>
<dbReference type="GO" id="GO:0010420">
    <property type="term" value="F:polyprenyldihydroxybenzoate methyltransferase activity"/>
    <property type="evidence" value="ECO:0007669"/>
    <property type="project" value="UniProtKB-UniRule"/>
</dbReference>
<dbReference type="HAMAP" id="MF_00472">
    <property type="entry name" value="UbiG"/>
    <property type="match status" value="1"/>
</dbReference>
<feature type="binding site" evidence="5">
    <location>
        <position position="215"/>
    </location>
    <ligand>
        <name>Mg(2+)</name>
        <dbReference type="ChEBI" id="CHEBI:18420"/>
    </ligand>
</feature>
<keyword evidence="1 5" id="KW-0489">Methyltransferase</keyword>
<keyword evidence="5" id="KW-0472">Membrane</keyword>
<comment type="subcellular location">
    <subcellularLocation>
        <location evidence="5">Mitochondrion inner membrane</location>
        <topology evidence="5">Peripheral membrane protein</topology>
        <orientation evidence="5">Matrix side</orientation>
    </subcellularLocation>
</comment>
<dbReference type="Gene3D" id="3.40.50.150">
    <property type="entry name" value="Vaccinia Virus protein VP39"/>
    <property type="match status" value="1"/>
</dbReference>
<comment type="catalytic activity">
    <reaction evidence="5">
        <text>a 3-demethylubiquinone + S-adenosyl-L-methionine = a ubiquinone + S-adenosyl-L-homocysteine</text>
        <dbReference type="Rhea" id="RHEA:81215"/>
        <dbReference type="Rhea" id="RHEA-COMP:9565"/>
        <dbReference type="Rhea" id="RHEA-COMP:19654"/>
        <dbReference type="ChEBI" id="CHEBI:16389"/>
        <dbReference type="ChEBI" id="CHEBI:57856"/>
        <dbReference type="ChEBI" id="CHEBI:59789"/>
        <dbReference type="ChEBI" id="CHEBI:231825"/>
    </reaction>
</comment>
<comment type="subunit">
    <text evidence="5">Component of a multi-subunit COQ enzyme complex, composed of at least COQ3, COQ4, COQ5, COQ6, COQ7 and COQ9.</text>
</comment>
<dbReference type="AlphaFoldDB" id="A0A316Z9W6"/>
<dbReference type="GO" id="GO:0046872">
    <property type="term" value="F:metal ion binding"/>
    <property type="evidence" value="ECO:0007669"/>
    <property type="project" value="UniProtKB-KW"/>
</dbReference>
<dbReference type="GO" id="GO:0120537">
    <property type="term" value="F:3-demethylubiquinone 3-O-methyltransferase activity"/>
    <property type="evidence" value="ECO:0007669"/>
    <property type="project" value="RHEA"/>
</dbReference>
<keyword evidence="5" id="KW-0479">Metal-binding</keyword>
<dbReference type="EC" id="2.1.1.114" evidence="5"/>
<dbReference type="SUPFAM" id="SSF53335">
    <property type="entry name" value="S-adenosyl-L-methionine-dependent methyltransferases"/>
    <property type="match status" value="1"/>
</dbReference>
<keyword evidence="2 5" id="KW-0808">Transferase</keyword>
<sequence>MSRRAAASLVAGPSRIRLAAPCRLPRPAACSSTRHLSSTGGGGGSSSRDPASEAHFSKLSSTWWSPSGELGLLHAMNPVRVRWVLDKLRAVDAWDAAVRDVREGRKGREEPEEQGLRGRETLDVGCGGGLLTESLARLGARAHGIDATASNIPIALHHASQDPSLPLVGASGPATDGASLSYEHTTAEDLLLRRRAECGAGNEGYDVVCAMEVIEHVAGPGDFLRSLAQLVRPGGHLFLSTIARTPLSYFLTILVAEDVLGLVSKGTHTHSQYINPTELDAFFTHEIPWLGQKPRDELDARTPHKMRSETRGVAYIPWRGAWELSPDWAKEWKTEQGNYFYYIRRPLEDA</sequence>
<feature type="binding site" evidence="5">
    <location>
        <position position="212"/>
    </location>
    <ligand>
        <name>Mg(2+)</name>
        <dbReference type="ChEBI" id="CHEBI:18420"/>
    </ligand>
</feature>
<comment type="cofactor">
    <cofactor evidence="5">
        <name>Mg(2+)</name>
        <dbReference type="ChEBI" id="CHEBI:18420"/>
    </cofactor>
</comment>
<reference evidence="7 8" key="1">
    <citation type="journal article" date="2018" name="Mol. Biol. Evol.">
        <title>Broad Genomic Sampling Reveals a Smut Pathogenic Ancestry of the Fungal Clade Ustilaginomycotina.</title>
        <authorList>
            <person name="Kijpornyongpan T."/>
            <person name="Mondo S.J."/>
            <person name="Barry K."/>
            <person name="Sandor L."/>
            <person name="Lee J."/>
            <person name="Lipzen A."/>
            <person name="Pangilinan J."/>
            <person name="LaButti K."/>
            <person name="Hainaut M."/>
            <person name="Henrissat B."/>
            <person name="Grigoriev I.V."/>
            <person name="Spatafora J.W."/>
            <person name="Aime M.C."/>
        </authorList>
    </citation>
    <scope>NUCLEOTIDE SEQUENCE [LARGE SCALE GENOMIC DNA]</scope>
    <source>
        <strain evidence="7 8">MCA 4186</strain>
    </source>
</reference>
<dbReference type="PANTHER" id="PTHR43464">
    <property type="entry name" value="METHYLTRANSFERASE"/>
    <property type="match status" value="1"/>
</dbReference>
<dbReference type="InterPro" id="IPR010233">
    <property type="entry name" value="UbiG_MeTrfase"/>
</dbReference>
<dbReference type="InterPro" id="IPR029063">
    <property type="entry name" value="SAM-dependent_MTases_sf"/>
</dbReference>
<accession>A0A316Z9W6</accession>
<keyword evidence="4 5" id="KW-0949">S-adenosyl-L-methionine</keyword>
<feature type="binding site" evidence="5">
    <location>
        <position position="216"/>
    </location>
    <ligand>
        <name>Mg(2+)</name>
        <dbReference type="ChEBI" id="CHEBI:18420"/>
    </ligand>
</feature>
<dbReference type="OrthoDB" id="3265906at2759"/>
<comment type="pathway">
    <text evidence="5">Cofactor biosynthesis; ubiquinone biosynthesis.</text>
</comment>
<name>A0A316Z9W6_9BASI</name>
<evidence type="ECO:0000256" key="6">
    <source>
        <dbReference type="SAM" id="MobiDB-lite"/>
    </source>
</evidence>
<feature type="region of interest" description="Disordered" evidence="6">
    <location>
        <begin position="29"/>
        <end position="52"/>
    </location>
</feature>
<dbReference type="GO" id="GO:0061542">
    <property type="term" value="F:3-demethylubiquinol 3-O-methyltransferase activity"/>
    <property type="evidence" value="ECO:0007669"/>
    <property type="project" value="UniProtKB-UniRule"/>
</dbReference>
<dbReference type="EMBL" id="KZ819293">
    <property type="protein sequence ID" value="PWN97798.1"/>
    <property type="molecule type" value="Genomic_DNA"/>
</dbReference>
<evidence type="ECO:0000256" key="5">
    <source>
        <dbReference type="HAMAP-Rule" id="MF_03190"/>
    </source>
</evidence>
<feature type="binding site" evidence="5">
    <location>
        <position position="211"/>
    </location>
    <ligand>
        <name>S-adenosyl-L-methionine</name>
        <dbReference type="ChEBI" id="CHEBI:59789"/>
    </ligand>
</feature>
<keyword evidence="3 5" id="KW-0831">Ubiquinone biosynthesis</keyword>
<feature type="binding site" evidence="5">
    <location>
        <position position="125"/>
    </location>
    <ligand>
        <name>S-adenosyl-L-methionine</name>
        <dbReference type="ChEBI" id="CHEBI:59789"/>
    </ligand>
</feature>
<dbReference type="Pfam" id="PF13489">
    <property type="entry name" value="Methyltransf_23"/>
    <property type="match status" value="1"/>
</dbReference>
<evidence type="ECO:0000256" key="3">
    <source>
        <dbReference type="ARBA" id="ARBA00022688"/>
    </source>
</evidence>
<gene>
    <name evidence="5" type="primary">COQ3</name>
    <name evidence="7" type="ORF">FA09DRAFT_329963</name>
</gene>
<dbReference type="EC" id="2.1.1.64" evidence="5"/>
<protein>
    <recommendedName>
        <fullName evidence="5">Ubiquinone biosynthesis O-methyltransferase, mitochondrial</fullName>
    </recommendedName>
    <alternativeName>
        <fullName evidence="5">3-demethylubiquinol 3-O-methyltransferase</fullName>
        <ecNumber evidence="5">2.1.1.64</ecNumber>
    </alternativeName>
    <alternativeName>
        <fullName evidence="5">3-demethylubiquinone 3-O-methyltransferase</fullName>
        <ecNumber evidence="5">2.1.1.-</ecNumber>
    </alternativeName>
    <alternativeName>
        <fullName evidence="5">Polyprenyldihydroxybenzoate methyltransferase</fullName>
        <ecNumber evidence="5">2.1.1.114</ecNumber>
    </alternativeName>
</protein>
<comment type="catalytic activity">
    <reaction evidence="5">
        <text>a 3,4-dihydroxy-5-(all-trans-polyprenyl)benzoate + S-adenosyl-L-methionine = a 4-hydroxy-3-methoxy-5-(all-trans-polyprenyl)benzoate + S-adenosyl-L-homocysteine + H(+)</text>
        <dbReference type="Rhea" id="RHEA:44452"/>
        <dbReference type="Rhea" id="RHEA-COMP:10930"/>
        <dbReference type="Rhea" id="RHEA-COMP:10931"/>
        <dbReference type="ChEBI" id="CHEBI:15378"/>
        <dbReference type="ChEBI" id="CHEBI:57856"/>
        <dbReference type="ChEBI" id="CHEBI:59789"/>
        <dbReference type="ChEBI" id="CHEBI:64694"/>
        <dbReference type="ChEBI" id="CHEBI:84443"/>
        <dbReference type="EC" id="2.1.1.114"/>
    </reaction>
</comment>
<keyword evidence="5" id="KW-0999">Mitochondrion inner membrane</keyword>
<keyword evidence="5" id="KW-0460">Magnesium</keyword>
<dbReference type="GO" id="GO:0032259">
    <property type="term" value="P:methylation"/>
    <property type="evidence" value="ECO:0007669"/>
    <property type="project" value="UniProtKB-KW"/>
</dbReference>
<feature type="binding site" evidence="5">
    <location>
        <position position="80"/>
    </location>
    <ligand>
        <name>S-adenosyl-L-methionine</name>
        <dbReference type="ChEBI" id="CHEBI:59789"/>
    </ligand>
</feature>
<proteinExistence type="inferred from homology"/>
<dbReference type="GO" id="GO:0031314">
    <property type="term" value="C:extrinsic component of mitochondrial inner membrane"/>
    <property type="evidence" value="ECO:0007669"/>
    <property type="project" value="UniProtKB-UniRule"/>
</dbReference>
<evidence type="ECO:0000256" key="4">
    <source>
        <dbReference type="ARBA" id="ARBA00022691"/>
    </source>
</evidence>
<dbReference type="EC" id="2.1.1.-" evidence="5"/>
<evidence type="ECO:0000256" key="1">
    <source>
        <dbReference type="ARBA" id="ARBA00022603"/>
    </source>
</evidence>
<keyword evidence="5" id="KW-0496">Mitochondrion</keyword>
<evidence type="ECO:0000313" key="8">
    <source>
        <dbReference type="Proteomes" id="UP000245946"/>
    </source>
</evidence>
<comment type="similarity">
    <text evidence="5">Belongs to the class I-like SAM-binding methyltransferase superfamily. UbiG/COQ3 family.</text>
</comment>
<dbReference type="UniPathway" id="UPA00232"/>
<keyword evidence="7" id="KW-0830">Ubiquinone</keyword>
<organism evidence="7 8">
    <name type="scientific">Tilletiopsis washingtonensis</name>
    <dbReference type="NCBI Taxonomy" id="58919"/>
    <lineage>
        <taxon>Eukaryota</taxon>
        <taxon>Fungi</taxon>
        <taxon>Dikarya</taxon>
        <taxon>Basidiomycota</taxon>
        <taxon>Ustilaginomycotina</taxon>
        <taxon>Exobasidiomycetes</taxon>
        <taxon>Entylomatales</taxon>
        <taxon>Entylomatales incertae sedis</taxon>
        <taxon>Tilletiopsis</taxon>
    </lineage>
</organism>
<dbReference type="NCBIfam" id="TIGR01983">
    <property type="entry name" value="UbiG"/>
    <property type="match status" value="1"/>
</dbReference>
<dbReference type="STRING" id="58919.A0A316Z9W6"/>
<evidence type="ECO:0000313" key="7">
    <source>
        <dbReference type="EMBL" id="PWN97798.1"/>
    </source>
</evidence>
<dbReference type="Proteomes" id="UP000245946">
    <property type="component" value="Unassembled WGS sequence"/>
</dbReference>
<evidence type="ECO:0000256" key="2">
    <source>
        <dbReference type="ARBA" id="ARBA00022679"/>
    </source>
</evidence>
<dbReference type="PANTHER" id="PTHR43464:SF19">
    <property type="entry name" value="UBIQUINONE BIOSYNTHESIS O-METHYLTRANSFERASE, MITOCHONDRIAL"/>
    <property type="match status" value="1"/>
</dbReference>
<dbReference type="CDD" id="cd02440">
    <property type="entry name" value="AdoMet_MTases"/>
    <property type="match status" value="1"/>
</dbReference>